<evidence type="ECO:0000256" key="1">
    <source>
        <dbReference type="ARBA" id="ARBA00023015"/>
    </source>
</evidence>
<evidence type="ECO:0000313" key="5">
    <source>
        <dbReference type="EMBL" id="MBM9506244.1"/>
    </source>
</evidence>
<dbReference type="InterPro" id="IPR027383">
    <property type="entry name" value="Znf_put"/>
</dbReference>
<evidence type="ECO:0000313" key="6">
    <source>
        <dbReference type="Proteomes" id="UP000749040"/>
    </source>
</evidence>
<dbReference type="EMBL" id="JADKYB010000008">
    <property type="protein sequence ID" value="MBM9506244.1"/>
    <property type="molecule type" value="Genomic_DNA"/>
</dbReference>
<dbReference type="Proteomes" id="UP000749040">
    <property type="component" value="Unassembled WGS sequence"/>
</dbReference>
<keyword evidence="1" id="KW-0805">Transcription regulation</keyword>
<reference evidence="5 6" key="1">
    <citation type="submission" date="2021-01" db="EMBL/GenBank/DDBJ databases">
        <title>Streptomyces acididurans sp. nov., isolated from a peat swamp forest soil.</title>
        <authorList>
            <person name="Chantavorakit T."/>
            <person name="Duangmal K."/>
        </authorList>
    </citation>
    <scope>NUCLEOTIDE SEQUENCE [LARGE SCALE GENOMIC DNA]</scope>
    <source>
        <strain evidence="5 6">KK5PA1</strain>
    </source>
</reference>
<sequence>MNCLRVQRVLQSYLDGETDAATVRRVEAHLEDCRRCGLEAAVHREIKAAFTRREAPDRDAVERLTEWGRSLMDPPGSPGDGSRPPRP</sequence>
<feature type="compositionally biased region" description="Basic and acidic residues" evidence="3">
    <location>
        <begin position="57"/>
        <end position="66"/>
    </location>
</feature>
<accession>A0ABS2TSD0</accession>
<dbReference type="Pfam" id="PF13490">
    <property type="entry name" value="zf-HC2"/>
    <property type="match status" value="1"/>
</dbReference>
<evidence type="ECO:0000259" key="4">
    <source>
        <dbReference type="Pfam" id="PF13490"/>
    </source>
</evidence>
<protein>
    <submittedName>
        <fullName evidence="5">Zf-HC2 domain-containing protein</fullName>
    </submittedName>
</protein>
<dbReference type="InterPro" id="IPR041916">
    <property type="entry name" value="Anti_sigma_zinc_sf"/>
</dbReference>
<name>A0ABS2TSD0_9ACTN</name>
<keyword evidence="6" id="KW-1185">Reference proteome</keyword>
<dbReference type="Gene3D" id="1.10.10.1320">
    <property type="entry name" value="Anti-sigma factor, zinc-finger domain"/>
    <property type="match status" value="1"/>
</dbReference>
<evidence type="ECO:0000256" key="2">
    <source>
        <dbReference type="ARBA" id="ARBA00023163"/>
    </source>
</evidence>
<proteinExistence type="predicted"/>
<keyword evidence="2" id="KW-0804">Transcription</keyword>
<organism evidence="5 6">
    <name type="scientific">Actinacidiphila acididurans</name>
    <dbReference type="NCBI Taxonomy" id="2784346"/>
    <lineage>
        <taxon>Bacteria</taxon>
        <taxon>Bacillati</taxon>
        <taxon>Actinomycetota</taxon>
        <taxon>Actinomycetes</taxon>
        <taxon>Kitasatosporales</taxon>
        <taxon>Streptomycetaceae</taxon>
        <taxon>Actinacidiphila</taxon>
    </lineage>
</organism>
<gene>
    <name evidence="5" type="ORF">ITX44_17135</name>
</gene>
<evidence type="ECO:0000256" key="3">
    <source>
        <dbReference type="SAM" id="MobiDB-lite"/>
    </source>
</evidence>
<feature type="domain" description="Putative zinc-finger" evidence="4">
    <location>
        <begin position="3"/>
        <end position="36"/>
    </location>
</feature>
<comment type="caution">
    <text evidence="5">The sequence shown here is derived from an EMBL/GenBank/DDBJ whole genome shotgun (WGS) entry which is preliminary data.</text>
</comment>
<feature type="region of interest" description="Disordered" evidence="3">
    <location>
        <begin position="57"/>
        <end position="87"/>
    </location>
</feature>